<evidence type="ECO:0000256" key="1">
    <source>
        <dbReference type="SAM" id="SignalP"/>
    </source>
</evidence>
<gene>
    <name evidence="3" type="ORF">ABF77_11730</name>
</gene>
<dbReference type="Gene3D" id="2.60.40.1090">
    <property type="entry name" value="Fimbrial-type adhesion domain"/>
    <property type="match status" value="1"/>
</dbReference>
<evidence type="ECO:0000313" key="3">
    <source>
        <dbReference type="EMBL" id="KLQ03763.1"/>
    </source>
</evidence>
<dbReference type="EMBL" id="LEDI01000021">
    <property type="protein sequence ID" value="KLQ03763.1"/>
    <property type="molecule type" value="Genomic_DNA"/>
</dbReference>
<dbReference type="SUPFAM" id="SSF49401">
    <property type="entry name" value="Bacterial adhesins"/>
    <property type="match status" value="1"/>
</dbReference>
<feature type="chain" id="PRO_5044442249" evidence="1">
    <location>
        <begin position="26"/>
        <end position="177"/>
    </location>
</feature>
<dbReference type="AlphaFoldDB" id="A0A837LDN2"/>
<dbReference type="Pfam" id="PF00419">
    <property type="entry name" value="Fimbrial"/>
    <property type="match status" value="1"/>
</dbReference>
<dbReference type="PANTHER" id="PTHR33420:SF9">
    <property type="entry name" value="MINOR FIMBRIAL SUBUNIT"/>
    <property type="match status" value="1"/>
</dbReference>
<evidence type="ECO:0000259" key="2">
    <source>
        <dbReference type="Pfam" id="PF00419"/>
    </source>
</evidence>
<dbReference type="InterPro" id="IPR050263">
    <property type="entry name" value="Bact_Fimbrial_Adh_Pro"/>
</dbReference>
<keyword evidence="1" id="KW-0732">Signal</keyword>
<organism evidence="3 4">
    <name type="scientific">Enterobacter roggenkampii</name>
    <dbReference type="NCBI Taxonomy" id="1812935"/>
    <lineage>
        <taxon>Bacteria</taxon>
        <taxon>Pseudomonadati</taxon>
        <taxon>Pseudomonadota</taxon>
        <taxon>Gammaproteobacteria</taxon>
        <taxon>Enterobacterales</taxon>
        <taxon>Enterobacteriaceae</taxon>
        <taxon>Enterobacter</taxon>
        <taxon>Enterobacter cloacae complex</taxon>
    </lineage>
</organism>
<reference evidence="3 4" key="1">
    <citation type="submission" date="2015-06" db="EMBL/GenBank/DDBJ databases">
        <authorList>
            <person name="Adams M."/>
            <person name="Sutton G."/>
            <person name="Nelson K."/>
            <person name="Bonomo R."/>
            <person name="McCorrison J."/>
            <person name="Sanka R."/>
            <person name="Brinkac L."/>
            <person name="Nierman W."/>
        </authorList>
    </citation>
    <scope>NUCLEOTIDE SEQUENCE [LARGE SCALE GENOMIC DNA]</scope>
    <source>
        <strain evidence="3 4">GN02692</strain>
    </source>
</reference>
<name>A0A837LDN2_9ENTR</name>
<dbReference type="GO" id="GO:0043709">
    <property type="term" value="P:cell adhesion involved in single-species biofilm formation"/>
    <property type="evidence" value="ECO:0007669"/>
    <property type="project" value="TreeGrafter"/>
</dbReference>
<dbReference type="GO" id="GO:0009289">
    <property type="term" value="C:pilus"/>
    <property type="evidence" value="ECO:0007669"/>
    <property type="project" value="InterPro"/>
</dbReference>
<dbReference type="PANTHER" id="PTHR33420">
    <property type="entry name" value="FIMBRIAL SUBUNIT ELFA-RELATED"/>
    <property type="match status" value="1"/>
</dbReference>
<proteinExistence type="predicted"/>
<sequence>MKNKIWSVLTIVSILVIITTKDACAIDNNLQFTGTLVSEPCDLDPDTTDITVDFGTVIQKYLYANTRTKSIPFVIKLINCDLSLGNQVSFIFKGTESIAMPGFLEISGTAQGITIGMEDQNGNGLPFNKPTPLYVLNNGTNSLSFYSFIEGKPDAIKNQTITDGSFSAIATFEMNYP</sequence>
<accession>A0A837LDN2</accession>
<feature type="domain" description="Fimbrial-type adhesion" evidence="2">
    <location>
        <begin position="31"/>
        <end position="176"/>
    </location>
</feature>
<evidence type="ECO:0000313" key="4">
    <source>
        <dbReference type="Proteomes" id="UP000036013"/>
    </source>
</evidence>
<comment type="caution">
    <text evidence="3">The sequence shown here is derived from an EMBL/GenBank/DDBJ whole genome shotgun (WGS) entry which is preliminary data.</text>
</comment>
<feature type="signal peptide" evidence="1">
    <location>
        <begin position="1"/>
        <end position="25"/>
    </location>
</feature>
<dbReference type="RefSeq" id="WP_047748198.1">
    <property type="nucleotide sequence ID" value="NZ_JAKMMO010000013.1"/>
</dbReference>
<dbReference type="InterPro" id="IPR000259">
    <property type="entry name" value="Adhesion_dom_fimbrial"/>
</dbReference>
<dbReference type="InterPro" id="IPR036937">
    <property type="entry name" value="Adhesion_dom_fimbrial_sf"/>
</dbReference>
<dbReference type="InterPro" id="IPR008966">
    <property type="entry name" value="Adhesion_dom_sf"/>
</dbReference>
<dbReference type="Proteomes" id="UP000036013">
    <property type="component" value="Unassembled WGS sequence"/>
</dbReference>
<dbReference type="OrthoDB" id="6462343at2"/>
<protein>
    <submittedName>
        <fullName evidence="3">Exotoxin</fullName>
    </submittedName>
</protein>